<protein>
    <recommendedName>
        <fullName evidence="3">FAR1 domain-containing protein</fullName>
    </recommendedName>
</protein>
<evidence type="ECO:0000313" key="2">
    <source>
        <dbReference type="Proteomes" id="UP000605846"/>
    </source>
</evidence>
<sequence>MLNNQYITLSEARATCIAFSKTNGFAVTTIRSNEWTVLLGCIHYGDPRDTSEQAPQKMASCPIIVDESGADISPVTKKNRVKTSKKLRCPFFIRLRRRDNSWVVAEMYEGEPAHNHRIASDVYSYAFHWRMDPTLHDIAVKMLKAGSTNAAVCNFLNASDSGINLKDMANLRQVIFNNDPENAMMQLI</sequence>
<organism evidence="1 2">
    <name type="scientific">Apophysomyces ossiformis</name>
    <dbReference type="NCBI Taxonomy" id="679940"/>
    <lineage>
        <taxon>Eukaryota</taxon>
        <taxon>Fungi</taxon>
        <taxon>Fungi incertae sedis</taxon>
        <taxon>Mucoromycota</taxon>
        <taxon>Mucoromycotina</taxon>
        <taxon>Mucoromycetes</taxon>
        <taxon>Mucorales</taxon>
        <taxon>Mucorineae</taxon>
        <taxon>Mucoraceae</taxon>
        <taxon>Apophysomyces</taxon>
    </lineage>
</organism>
<gene>
    <name evidence="1" type="ORF">EC973_006602</name>
</gene>
<accession>A0A8H7BNG8</accession>
<dbReference type="Proteomes" id="UP000605846">
    <property type="component" value="Unassembled WGS sequence"/>
</dbReference>
<name>A0A8H7BNG8_9FUNG</name>
<dbReference type="OrthoDB" id="2228864at2759"/>
<proteinExistence type="predicted"/>
<feature type="non-terminal residue" evidence="1">
    <location>
        <position position="188"/>
    </location>
</feature>
<evidence type="ECO:0008006" key="3">
    <source>
        <dbReference type="Google" id="ProtNLM"/>
    </source>
</evidence>
<reference evidence="1" key="1">
    <citation type="submission" date="2020-01" db="EMBL/GenBank/DDBJ databases">
        <title>Genome Sequencing of Three Apophysomyces-Like Fungal Strains Confirms a Novel Fungal Genus in the Mucoromycota with divergent Burkholderia-like Endosymbiotic Bacteria.</title>
        <authorList>
            <person name="Stajich J.E."/>
            <person name="Macias A.M."/>
            <person name="Carter-House D."/>
            <person name="Lovett B."/>
            <person name="Kasson L.R."/>
            <person name="Berry K."/>
            <person name="Grigoriev I."/>
            <person name="Chang Y."/>
            <person name="Spatafora J."/>
            <person name="Kasson M.T."/>
        </authorList>
    </citation>
    <scope>NUCLEOTIDE SEQUENCE</scope>
    <source>
        <strain evidence="1">NRRL A-21654</strain>
    </source>
</reference>
<keyword evidence="2" id="KW-1185">Reference proteome</keyword>
<evidence type="ECO:0000313" key="1">
    <source>
        <dbReference type="EMBL" id="KAF7720673.1"/>
    </source>
</evidence>
<dbReference type="EMBL" id="JABAYA010000422">
    <property type="protein sequence ID" value="KAF7720673.1"/>
    <property type="molecule type" value="Genomic_DNA"/>
</dbReference>
<dbReference type="AlphaFoldDB" id="A0A8H7BNG8"/>
<comment type="caution">
    <text evidence="1">The sequence shown here is derived from an EMBL/GenBank/DDBJ whole genome shotgun (WGS) entry which is preliminary data.</text>
</comment>